<dbReference type="Proteomes" id="UP000177894">
    <property type="component" value="Chromosome"/>
</dbReference>
<reference evidence="3 5" key="2">
    <citation type="submission" date="2017-03" db="EMBL/GenBank/DDBJ databases">
        <title>Complete sequence of Clostridium formicaceticum DSM 92.</title>
        <authorList>
            <person name="Poehlein A."/>
            <person name="Karl M."/>
            <person name="Bengelsdorf F.R."/>
            <person name="Duerre P."/>
            <person name="Daniel R."/>
        </authorList>
    </citation>
    <scope>NUCLEOTIDE SEQUENCE [LARGE SCALE GENOMIC DNA]</scope>
    <source>
        <strain evidence="3 5">DSM 92</strain>
    </source>
</reference>
<protein>
    <submittedName>
        <fullName evidence="3">Uncharacterized protein</fullName>
    </submittedName>
</protein>
<evidence type="ECO:0000313" key="5">
    <source>
        <dbReference type="Proteomes" id="UP000192478"/>
    </source>
</evidence>
<evidence type="ECO:0000313" key="3">
    <source>
        <dbReference type="EMBL" id="ARE86501.1"/>
    </source>
</evidence>
<sequence length="66" mass="7855">MVLSLVQNNLEKEVLKEIREIQELKRKINEVKQARICEESSLLLQIFDIELSKKIETYTYCKNNTI</sequence>
<name>A0AAC9RI64_9CLOT</name>
<dbReference type="AlphaFoldDB" id="A0AAC9RI64"/>
<keyword evidence="4" id="KW-1185">Reference proteome</keyword>
<dbReference type="Proteomes" id="UP000192478">
    <property type="component" value="Chromosome"/>
</dbReference>
<feature type="coiled-coil region" evidence="1">
    <location>
        <begin position="7"/>
        <end position="41"/>
    </location>
</feature>
<dbReference type="KEGG" id="cfm:BJL90_09600"/>
<evidence type="ECO:0000256" key="1">
    <source>
        <dbReference type="SAM" id="Coils"/>
    </source>
</evidence>
<evidence type="ECO:0000313" key="4">
    <source>
        <dbReference type="Proteomes" id="UP000177894"/>
    </source>
</evidence>
<gene>
    <name evidence="2" type="ORF">BJL90_09600</name>
    <name evidence="3" type="ORF">CLFO_08230</name>
</gene>
<accession>A0AAC9RI64</accession>
<dbReference type="EMBL" id="CP017603">
    <property type="protein sequence ID" value="AOY76133.1"/>
    <property type="molecule type" value="Genomic_DNA"/>
</dbReference>
<organism evidence="3 5">
    <name type="scientific">Clostridium formicaceticum</name>
    <dbReference type="NCBI Taxonomy" id="1497"/>
    <lineage>
        <taxon>Bacteria</taxon>
        <taxon>Bacillati</taxon>
        <taxon>Bacillota</taxon>
        <taxon>Clostridia</taxon>
        <taxon>Eubacteriales</taxon>
        <taxon>Clostridiaceae</taxon>
        <taxon>Clostridium</taxon>
    </lineage>
</organism>
<evidence type="ECO:0000313" key="2">
    <source>
        <dbReference type="EMBL" id="AOY76133.1"/>
    </source>
</evidence>
<reference evidence="2 4" key="1">
    <citation type="submission" date="2016-10" db="EMBL/GenBank/DDBJ databases">
        <title>Complete Genome Sequence of Acetogen Clostridium formicoaceticum ATCC 27076.</title>
        <authorList>
            <person name="Bao T."/>
            <person name="Cheng C."/>
            <person name="Zhao J."/>
            <person name="Yang S.-T."/>
            <person name="Wang J."/>
            <person name="Wang M."/>
        </authorList>
    </citation>
    <scope>NUCLEOTIDE SEQUENCE [LARGE SCALE GENOMIC DNA]</scope>
    <source>
        <strain evidence="2 4">ATCC 27076</strain>
    </source>
</reference>
<proteinExistence type="predicted"/>
<dbReference type="EMBL" id="CP020559">
    <property type="protein sequence ID" value="ARE86501.1"/>
    <property type="molecule type" value="Genomic_DNA"/>
</dbReference>
<keyword evidence="1" id="KW-0175">Coiled coil</keyword>
<dbReference type="RefSeq" id="WP_070967122.1">
    <property type="nucleotide sequence ID" value="NZ_CP017603.1"/>
</dbReference>